<accession>A0ABN9VSD5</accession>
<gene>
    <name evidence="3" type="ORF">PCOR1329_LOCUS60432</name>
</gene>
<protein>
    <submittedName>
        <fullName evidence="3">Uncharacterized protein</fullName>
    </submittedName>
</protein>
<name>A0ABN9VSD5_9DINO</name>
<keyword evidence="4" id="KW-1185">Reference proteome</keyword>
<evidence type="ECO:0000313" key="3">
    <source>
        <dbReference type="EMBL" id="CAK0875874.1"/>
    </source>
</evidence>
<keyword evidence="1" id="KW-0175">Coiled coil</keyword>
<evidence type="ECO:0000313" key="4">
    <source>
        <dbReference type="Proteomes" id="UP001189429"/>
    </source>
</evidence>
<dbReference type="EMBL" id="CAUYUJ010017569">
    <property type="protein sequence ID" value="CAK0875874.1"/>
    <property type="molecule type" value="Genomic_DNA"/>
</dbReference>
<reference evidence="3" key="1">
    <citation type="submission" date="2023-10" db="EMBL/GenBank/DDBJ databases">
        <authorList>
            <person name="Chen Y."/>
            <person name="Shah S."/>
            <person name="Dougan E. K."/>
            <person name="Thang M."/>
            <person name="Chan C."/>
        </authorList>
    </citation>
    <scope>NUCLEOTIDE SEQUENCE [LARGE SCALE GENOMIC DNA]</scope>
</reference>
<dbReference type="SUPFAM" id="SSF57997">
    <property type="entry name" value="Tropomyosin"/>
    <property type="match status" value="1"/>
</dbReference>
<feature type="non-terminal residue" evidence="3">
    <location>
        <position position="204"/>
    </location>
</feature>
<comment type="caution">
    <text evidence="3">The sequence shown here is derived from an EMBL/GenBank/DDBJ whole genome shotgun (WGS) entry which is preliminary data.</text>
</comment>
<evidence type="ECO:0000256" key="1">
    <source>
        <dbReference type="SAM" id="Coils"/>
    </source>
</evidence>
<proteinExistence type="predicted"/>
<feature type="compositionally biased region" description="Low complexity" evidence="2">
    <location>
        <begin position="138"/>
        <end position="150"/>
    </location>
</feature>
<feature type="region of interest" description="Disordered" evidence="2">
    <location>
        <begin position="138"/>
        <end position="158"/>
    </location>
</feature>
<feature type="coiled-coil region" evidence="1">
    <location>
        <begin position="88"/>
        <end position="136"/>
    </location>
</feature>
<sequence length="204" mass="22556">MDLSSPDKEKKHHVGNIGQHIQVLQHAYDTLAKGEDGAEGEAAKALQRKLQALREERDSSKSASQRLLVASGNMSKFEKQVDSHTKTVGMLEVKVQNAAAHLREQERELESAMQSLADAKRKLQEVNTEMAVHKAAVAAASESGSRSSSPKPSPTQIFALTPDELQQMQLMYLSHQSHQQTRFKVLTQDQALREEVQVVEPAVP</sequence>
<evidence type="ECO:0000256" key="2">
    <source>
        <dbReference type="SAM" id="MobiDB-lite"/>
    </source>
</evidence>
<dbReference type="Proteomes" id="UP001189429">
    <property type="component" value="Unassembled WGS sequence"/>
</dbReference>
<organism evidence="3 4">
    <name type="scientific">Prorocentrum cordatum</name>
    <dbReference type="NCBI Taxonomy" id="2364126"/>
    <lineage>
        <taxon>Eukaryota</taxon>
        <taxon>Sar</taxon>
        <taxon>Alveolata</taxon>
        <taxon>Dinophyceae</taxon>
        <taxon>Prorocentrales</taxon>
        <taxon>Prorocentraceae</taxon>
        <taxon>Prorocentrum</taxon>
    </lineage>
</organism>